<proteinExistence type="predicted"/>
<dbReference type="InterPro" id="IPR018744">
    <property type="entry name" value="DUF2293"/>
</dbReference>
<dbReference type="OrthoDB" id="5288828at2759"/>
<organism evidence="3 4">
    <name type="scientific">Metarhizium rileyi (strain RCEF 4871)</name>
    <name type="common">Nomuraea rileyi</name>
    <dbReference type="NCBI Taxonomy" id="1649241"/>
    <lineage>
        <taxon>Eukaryota</taxon>
        <taxon>Fungi</taxon>
        <taxon>Dikarya</taxon>
        <taxon>Ascomycota</taxon>
        <taxon>Pezizomycotina</taxon>
        <taxon>Sordariomycetes</taxon>
        <taxon>Hypocreomycetidae</taxon>
        <taxon>Hypocreales</taxon>
        <taxon>Clavicipitaceae</taxon>
        <taxon>Metarhizium</taxon>
    </lineage>
</organism>
<feature type="compositionally biased region" description="Low complexity" evidence="1">
    <location>
        <begin position="792"/>
        <end position="802"/>
    </location>
</feature>
<feature type="region of interest" description="Disordered" evidence="1">
    <location>
        <begin position="762"/>
        <end position="838"/>
    </location>
</feature>
<dbReference type="Proteomes" id="UP000243498">
    <property type="component" value="Unassembled WGS sequence"/>
</dbReference>
<accession>A0A167CL40</accession>
<feature type="region of interest" description="Disordered" evidence="1">
    <location>
        <begin position="358"/>
        <end position="380"/>
    </location>
</feature>
<feature type="region of interest" description="Disordered" evidence="1">
    <location>
        <begin position="299"/>
        <end position="323"/>
    </location>
</feature>
<name>A0A167CL40_METRR</name>
<feature type="compositionally biased region" description="Basic and acidic residues" evidence="1">
    <location>
        <begin position="812"/>
        <end position="823"/>
    </location>
</feature>
<evidence type="ECO:0000313" key="4">
    <source>
        <dbReference type="Proteomes" id="UP000243498"/>
    </source>
</evidence>
<feature type="compositionally biased region" description="Low complexity" evidence="1">
    <location>
        <begin position="312"/>
        <end position="323"/>
    </location>
</feature>
<reference evidence="3 4" key="1">
    <citation type="journal article" date="2016" name="Genome Biol. Evol.">
        <title>Divergent and convergent evolution of fungal pathogenicity.</title>
        <authorList>
            <person name="Shang Y."/>
            <person name="Xiao G."/>
            <person name="Zheng P."/>
            <person name="Cen K."/>
            <person name="Zhan S."/>
            <person name="Wang C."/>
        </authorList>
    </citation>
    <scope>NUCLEOTIDE SEQUENCE [LARGE SCALE GENOMIC DNA]</scope>
    <source>
        <strain evidence="3 4">RCEF 4871</strain>
    </source>
</reference>
<protein>
    <recommendedName>
        <fullName evidence="2">DUF2293 domain-containing protein</fullName>
    </recommendedName>
</protein>
<gene>
    <name evidence="3" type="ORF">NOR_05398</name>
</gene>
<evidence type="ECO:0000259" key="2">
    <source>
        <dbReference type="Pfam" id="PF10056"/>
    </source>
</evidence>
<dbReference type="AlphaFoldDB" id="A0A167CL40"/>
<feature type="compositionally biased region" description="Acidic residues" evidence="1">
    <location>
        <begin position="300"/>
        <end position="311"/>
    </location>
</feature>
<dbReference type="Pfam" id="PF10056">
    <property type="entry name" value="DUF2293"/>
    <property type="match status" value="1"/>
</dbReference>
<feature type="region of interest" description="Disordered" evidence="1">
    <location>
        <begin position="1"/>
        <end position="24"/>
    </location>
</feature>
<dbReference type="OMA" id="HHTYFEF"/>
<feature type="domain" description="DUF2293" evidence="2">
    <location>
        <begin position="170"/>
        <end position="278"/>
    </location>
</feature>
<evidence type="ECO:0000256" key="1">
    <source>
        <dbReference type="SAM" id="MobiDB-lite"/>
    </source>
</evidence>
<sequence>MGREKRKGKPPAGASGLKEKRRRAHRVLFDHLPPAPEDLVAKPAIPKSRHHTYFEFVENTDKKEKILQETEEMSPPPGFEFVPIGNPGLTKACKDLSREKDAMIFVVSPVTTNSLSQQVNRLGHHIRQTIVEEAKATIADLPQSGPATPDGKPEPIPETQAEYHAQADAALRDLFPRIPNTDRQIIIEHAFTRVSFSKNRIFKYSLTNRTTFQRANAKGEAPVGFSSDIPLARRVQLAVLAHIRHSHTRYDELLKEAGWQAARKAVETLCLDILVKWRGDEETGRDQLDEILREVVVISDSEDDSSDEETMDNSSTDDSGSASSVLISTQLTATFPHMAAVEQARFQGPTKRPEVYSARAEEKAPTRPMEHARQTDRKNQRGFKRYRAWQEAIMRNRGANDDQGRFMAGGANEYSPRRPQLPARQLDVHHQSTAYDPGQAERAAQSTGFSLGSGLPSLDSQLYARPIASPPLYANQSTEIQASREDLNSSVYEYPTPARNPSSLRMMSPITNRLREMAVPSIEPALAETAMQPAFVRAVPPRQPDHLDPQSSRPQSLFHIRSMSPMDSSVRNSPDRGGRRITNDHLVERRGQASHFALDAPIYAPQDRDNSFIHGPSGPFEPAPQGWKRPQEYPIWADPPRADRIIVNASRPGTRTNPILMEDRGGFFERVAMPPEPRVLTHHNESSLTAQSEPYRATESYRVVSSERSARILRDNRENAEFEVIPISWPGPVHRSEHFYSHQSQLCQPFIPEETLPYQLPTSSRDIESRDGSGYGVAARSWPAPDVRRYSQTDSPPQSQQPLYRAHHGKRPAADDHYQNDSRGRRRVRQPDDVIVLE</sequence>
<evidence type="ECO:0000313" key="3">
    <source>
        <dbReference type="EMBL" id="OAA41320.1"/>
    </source>
</evidence>
<keyword evidence="4" id="KW-1185">Reference proteome</keyword>
<feature type="region of interest" description="Disordered" evidence="1">
    <location>
        <begin position="540"/>
        <end position="579"/>
    </location>
</feature>
<dbReference type="PANTHER" id="PTHR38113:SF1">
    <property type="entry name" value="DUF2293 DOMAIN-CONTAINING PROTEIN"/>
    <property type="match status" value="1"/>
</dbReference>
<dbReference type="PANTHER" id="PTHR38113">
    <property type="match status" value="1"/>
</dbReference>
<comment type="caution">
    <text evidence="3">The sequence shown here is derived from an EMBL/GenBank/DDBJ whole genome shotgun (WGS) entry which is preliminary data.</text>
</comment>
<feature type="compositionally biased region" description="Basic and acidic residues" evidence="1">
    <location>
        <begin position="358"/>
        <end position="379"/>
    </location>
</feature>
<dbReference type="EMBL" id="AZHC01000016">
    <property type="protein sequence ID" value="OAA41320.1"/>
    <property type="molecule type" value="Genomic_DNA"/>
</dbReference>